<dbReference type="Gene3D" id="1.20.5.1930">
    <property type="match status" value="1"/>
</dbReference>
<feature type="domain" description="PAS" evidence="4">
    <location>
        <begin position="723"/>
        <end position="793"/>
    </location>
</feature>
<dbReference type="SMART" id="SM00086">
    <property type="entry name" value="PAC"/>
    <property type="match status" value="6"/>
</dbReference>
<dbReference type="InterPro" id="IPR052155">
    <property type="entry name" value="Biofilm_reg_signaling"/>
</dbReference>
<gene>
    <name evidence="6" type="ORF">ESA94_13115</name>
</gene>
<dbReference type="EMBL" id="SDHW01000003">
    <property type="protein sequence ID" value="RXK59982.1"/>
    <property type="molecule type" value="Genomic_DNA"/>
</dbReference>
<dbReference type="PANTHER" id="PTHR44757">
    <property type="entry name" value="DIGUANYLATE CYCLASE DGCP"/>
    <property type="match status" value="1"/>
</dbReference>
<feature type="domain" description="PAC" evidence="5">
    <location>
        <begin position="796"/>
        <end position="848"/>
    </location>
</feature>
<feature type="transmembrane region" description="Helical" evidence="2">
    <location>
        <begin position="185"/>
        <end position="206"/>
    </location>
</feature>
<dbReference type="SUPFAM" id="SSF55874">
    <property type="entry name" value="ATPase domain of HSP90 chaperone/DNA topoisomerase II/histidine kinase"/>
    <property type="match status" value="1"/>
</dbReference>
<dbReference type="PANTHER" id="PTHR44757:SF2">
    <property type="entry name" value="BIOFILM ARCHITECTURE MAINTENANCE PROTEIN MBAA"/>
    <property type="match status" value="1"/>
</dbReference>
<dbReference type="AlphaFoldDB" id="A0A4V1M7I4"/>
<name>A0A4V1M7I4_9BACT</name>
<feature type="domain" description="PAC" evidence="5">
    <location>
        <begin position="291"/>
        <end position="343"/>
    </location>
</feature>
<accession>A0A4V1M7I4</accession>
<evidence type="ECO:0000313" key="6">
    <source>
        <dbReference type="EMBL" id="RXK59982.1"/>
    </source>
</evidence>
<dbReference type="PROSITE" id="PS50112">
    <property type="entry name" value="PAS"/>
    <property type="match status" value="5"/>
</dbReference>
<keyword evidence="2" id="KW-0472">Membrane</keyword>
<dbReference type="GO" id="GO:0046983">
    <property type="term" value="F:protein dimerization activity"/>
    <property type="evidence" value="ECO:0007669"/>
    <property type="project" value="InterPro"/>
</dbReference>
<dbReference type="InterPro" id="IPR036890">
    <property type="entry name" value="HATPase_C_sf"/>
</dbReference>
<dbReference type="InterPro" id="IPR011712">
    <property type="entry name" value="Sig_transdc_His_kin_sub3_dim/P"/>
</dbReference>
<dbReference type="Pfam" id="PF13426">
    <property type="entry name" value="PAS_9"/>
    <property type="match status" value="3"/>
</dbReference>
<dbReference type="OrthoDB" id="5522855at2"/>
<dbReference type="InterPro" id="IPR013767">
    <property type="entry name" value="PAS_fold"/>
</dbReference>
<keyword evidence="2" id="KW-1133">Transmembrane helix</keyword>
<protein>
    <submittedName>
        <fullName evidence="6">PAS domain S-box protein</fullName>
    </submittedName>
</protein>
<dbReference type="NCBIfam" id="TIGR00229">
    <property type="entry name" value="sensory_box"/>
    <property type="match status" value="6"/>
</dbReference>
<dbReference type="InterPro" id="IPR000700">
    <property type="entry name" value="PAS-assoc_C"/>
</dbReference>
<evidence type="ECO:0000256" key="2">
    <source>
        <dbReference type="SAM" id="Phobius"/>
    </source>
</evidence>
<organism evidence="6 7">
    <name type="scientific">Lacibacter luteus</name>
    <dbReference type="NCBI Taxonomy" id="2508719"/>
    <lineage>
        <taxon>Bacteria</taxon>
        <taxon>Pseudomonadati</taxon>
        <taxon>Bacteroidota</taxon>
        <taxon>Chitinophagia</taxon>
        <taxon>Chitinophagales</taxon>
        <taxon>Chitinophagaceae</taxon>
        <taxon>Lacibacter</taxon>
    </lineage>
</organism>
<dbReference type="GO" id="GO:0016020">
    <property type="term" value="C:membrane"/>
    <property type="evidence" value="ECO:0007669"/>
    <property type="project" value="InterPro"/>
</dbReference>
<dbReference type="InterPro" id="IPR005467">
    <property type="entry name" value="His_kinase_dom"/>
</dbReference>
<dbReference type="Pfam" id="PF07730">
    <property type="entry name" value="HisKA_3"/>
    <property type="match status" value="1"/>
</dbReference>
<dbReference type="PROSITE" id="PS50109">
    <property type="entry name" value="HIS_KIN"/>
    <property type="match status" value="1"/>
</dbReference>
<dbReference type="CDD" id="cd19410">
    <property type="entry name" value="HK9-like_sensor"/>
    <property type="match status" value="1"/>
</dbReference>
<evidence type="ECO:0000259" key="3">
    <source>
        <dbReference type="PROSITE" id="PS50109"/>
    </source>
</evidence>
<dbReference type="InterPro" id="IPR035965">
    <property type="entry name" value="PAS-like_dom_sf"/>
</dbReference>
<evidence type="ECO:0000256" key="1">
    <source>
        <dbReference type="SAM" id="Coils"/>
    </source>
</evidence>
<feature type="coiled-coil region" evidence="1">
    <location>
        <begin position="456"/>
        <end position="487"/>
    </location>
</feature>
<feature type="domain" description="PAS" evidence="4">
    <location>
        <begin position="340"/>
        <end position="388"/>
    </location>
</feature>
<evidence type="ECO:0000259" key="5">
    <source>
        <dbReference type="PROSITE" id="PS50113"/>
    </source>
</evidence>
<dbReference type="Proteomes" id="UP000290204">
    <property type="component" value="Unassembled WGS sequence"/>
</dbReference>
<dbReference type="SMART" id="SM00091">
    <property type="entry name" value="PAS"/>
    <property type="match status" value="6"/>
</dbReference>
<dbReference type="InterPro" id="IPR007891">
    <property type="entry name" value="CHASE3"/>
</dbReference>
<sequence length="1186" mass="134693">MIKISVNKTLSLAAILLFASLAIVLYVTVRQSKNVKEASLSVSHTEQVLFHIQKLVLLAYENETGSRGFVITGKKEFLDPLYKSENDFKKELALLQQLLNTDNNNRQQLDSISYYIKERISFSQQMVETRVKAGLPAAIKLVESGKGKFYTDKIDSLCNKLEATEIAMLQLKKSATNTRLFQLNFILYSVLLGVLILSFFFLYNIYNDIKNRRKTQKHLELLTRQINEAHDAIYIIDADRRITSWNKGAEKLFEYSSLEALGKDVNTLLQTHISEEEIAVALKEIAKNDYWSGELKRVTKSGKIIFVRSSSTTIKDAKGVITGYVSVNFDITLQKELSAQVQHLANMVEHSSDAIMSRGLDKRIISWNEGSEKTLGYSKEEAIGKTAIELGMIRFSPEKILHIEQEVFETGGWKGEEEYFRKDGSSFTGDVTANAVRNEAGEITSLLFVIKDISLRKTLEEQLRKINDDLEQKIKIRTDELIKSEKRFRLLIEHSAEGIAMTDERSNLIYRSPTGYRITGHTSDEYAIGLAHPEDLPVIQGKFAEALNHPGTPVEFISRVQHAKGYYYWCEGTLTNLLHVDGINAVVANFRDVTMRKISEQKLIASEEQFRHTLDNMLEGAQLIGFDWRYIYVNNALVKQSKYTKEELLDGRTIPELYPGVEQTALYRELEKCFSTRKATHLESEFEFPDKTKYWFELSIQPIPEGIFILSVDITDRKVAEEKRILFTSIINSSDDAIVSQSPEGNITSWNKGAEYIFGYTEQEIIGKNIRELIPDPLKQEEDLVIRKVADGEVYKHYETQRIHKDGAVIDVSLSISPIHDSNGIITGASSIARDITKQNESRRRVIESEENLKTIFENTSEGFVLLDVNGTIKALNKTATHSIIFNIEDEEIVNKNIFDFIEADRKKHLRLVIAKVLKGEHIEFDRMHEEPGKAPMWINYTFNPVINNSEVTGVCITGKDISELRRIEQERLRMQIEEQRKITHAMLKAQEKERHAIGQELHDNVNQILVSTNLILSMVKKSPERTEQIITTAMNNLNDVINENRKIAHLFVAPNLEKESLLVQLKQLAGNMLEPASANVEFINDHFKEELLNSDVKINIYRIAQEQCTNIVKYAKATSVLFEIATVNNHFIMKIADNGVGMTAGNKINGIGLQNINGRLGLFKGTSTVTTSPGEGYTLEISIPL</sequence>
<feature type="domain" description="PAS" evidence="4">
    <location>
        <begin position="849"/>
        <end position="921"/>
    </location>
</feature>
<dbReference type="RefSeq" id="WP_129131356.1">
    <property type="nucleotide sequence ID" value="NZ_SDHW01000003.1"/>
</dbReference>
<dbReference type="SUPFAM" id="SSF55785">
    <property type="entry name" value="PYP-like sensor domain (PAS domain)"/>
    <property type="match status" value="6"/>
</dbReference>
<dbReference type="CDD" id="cd16917">
    <property type="entry name" value="HATPase_UhpB-NarQ-NarX-like"/>
    <property type="match status" value="1"/>
</dbReference>
<proteinExistence type="predicted"/>
<dbReference type="CDD" id="cd00130">
    <property type="entry name" value="PAS"/>
    <property type="match status" value="5"/>
</dbReference>
<reference evidence="6 7" key="1">
    <citation type="submission" date="2019-01" db="EMBL/GenBank/DDBJ databases">
        <title>Lacibacter sp. strain TTM-7.</title>
        <authorList>
            <person name="Chen W.-M."/>
        </authorList>
    </citation>
    <scope>NUCLEOTIDE SEQUENCE [LARGE SCALE GENOMIC DNA]</scope>
    <source>
        <strain evidence="6 7">TTM-7</strain>
    </source>
</reference>
<evidence type="ECO:0000313" key="7">
    <source>
        <dbReference type="Proteomes" id="UP000290204"/>
    </source>
</evidence>
<feature type="domain" description="PAS" evidence="4">
    <location>
        <begin position="218"/>
        <end position="277"/>
    </location>
</feature>
<feature type="domain" description="PAS" evidence="4">
    <location>
        <begin position="484"/>
        <end position="525"/>
    </location>
</feature>
<dbReference type="GO" id="GO:0006355">
    <property type="term" value="P:regulation of DNA-templated transcription"/>
    <property type="evidence" value="ECO:0007669"/>
    <property type="project" value="InterPro"/>
</dbReference>
<keyword evidence="2" id="KW-0812">Transmembrane</keyword>
<comment type="caution">
    <text evidence="6">The sequence shown here is derived from an EMBL/GenBank/DDBJ whole genome shotgun (WGS) entry which is preliminary data.</text>
</comment>
<feature type="transmembrane region" description="Helical" evidence="2">
    <location>
        <begin position="12"/>
        <end position="29"/>
    </location>
</feature>
<dbReference type="Gene3D" id="3.30.565.10">
    <property type="entry name" value="Histidine kinase-like ATPase, C-terminal domain"/>
    <property type="match status" value="1"/>
</dbReference>
<dbReference type="Gene3D" id="3.30.450.20">
    <property type="entry name" value="PAS domain"/>
    <property type="match status" value="6"/>
</dbReference>
<dbReference type="InterPro" id="IPR001610">
    <property type="entry name" value="PAC"/>
</dbReference>
<feature type="domain" description="Histidine kinase" evidence="3">
    <location>
        <begin position="997"/>
        <end position="1186"/>
    </location>
</feature>
<dbReference type="Pfam" id="PF08448">
    <property type="entry name" value="PAS_4"/>
    <property type="match status" value="1"/>
</dbReference>
<dbReference type="Pfam" id="PF05227">
    <property type="entry name" value="CHASE3"/>
    <property type="match status" value="1"/>
</dbReference>
<evidence type="ECO:0000259" key="4">
    <source>
        <dbReference type="PROSITE" id="PS50112"/>
    </source>
</evidence>
<dbReference type="Pfam" id="PF13188">
    <property type="entry name" value="PAS_8"/>
    <property type="match status" value="1"/>
</dbReference>
<dbReference type="Pfam" id="PF00989">
    <property type="entry name" value="PAS"/>
    <property type="match status" value="1"/>
</dbReference>
<keyword evidence="7" id="KW-1185">Reference proteome</keyword>
<dbReference type="PROSITE" id="PS50113">
    <property type="entry name" value="PAC"/>
    <property type="match status" value="3"/>
</dbReference>
<dbReference type="GO" id="GO:0000155">
    <property type="term" value="F:phosphorelay sensor kinase activity"/>
    <property type="evidence" value="ECO:0007669"/>
    <property type="project" value="InterPro"/>
</dbReference>
<dbReference type="InterPro" id="IPR000014">
    <property type="entry name" value="PAS"/>
</dbReference>
<feature type="domain" description="PAC" evidence="5">
    <location>
        <begin position="413"/>
        <end position="465"/>
    </location>
</feature>
<keyword evidence="1" id="KW-0175">Coiled coil</keyword>
<dbReference type="InterPro" id="IPR013656">
    <property type="entry name" value="PAS_4"/>
</dbReference>